<evidence type="ECO:0000256" key="1">
    <source>
        <dbReference type="ARBA" id="ARBA00023125"/>
    </source>
</evidence>
<dbReference type="Proteomes" id="UP000027931">
    <property type="component" value="Unassembled WGS sequence"/>
</dbReference>
<dbReference type="SMART" id="SM00530">
    <property type="entry name" value="HTH_XRE"/>
    <property type="match status" value="1"/>
</dbReference>
<dbReference type="STRING" id="1157490.EL26_15210"/>
<keyword evidence="1" id="KW-0238">DNA-binding</keyword>
<evidence type="ECO:0000259" key="2">
    <source>
        <dbReference type="PROSITE" id="PS50943"/>
    </source>
</evidence>
<comment type="caution">
    <text evidence="3">The sequence shown here is derived from an EMBL/GenBank/DDBJ whole genome shotgun (WGS) entry which is preliminary data.</text>
</comment>
<dbReference type="AlphaFoldDB" id="A0A074M8Y6"/>
<protein>
    <recommendedName>
        <fullName evidence="2">HTH cro/C1-type domain-containing protein</fullName>
    </recommendedName>
</protein>
<dbReference type="InterPro" id="IPR001387">
    <property type="entry name" value="Cro/C1-type_HTH"/>
</dbReference>
<dbReference type="GO" id="GO:0003677">
    <property type="term" value="F:DNA binding"/>
    <property type="evidence" value="ECO:0007669"/>
    <property type="project" value="UniProtKB-KW"/>
</dbReference>
<dbReference type="RefSeq" id="WP_038090266.1">
    <property type="nucleotide sequence ID" value="NZ_JMIR01000022.1"/>
</dbReference>
<proteinExistence type="predicted"/>
<evidence type="ECO:0000313" key="3">
    <source>
        <dbReference type="EMBL" id="KEO82427.1"/>
    </source>
</evidence>
<accession>A0A074M8Y6</accession>
<name>A0A074M8Y6_9BACL</name>
<reference evidence="3 4" key="1">
    <citation type="journal article" date="2013" name="Int. J. Syst. Evol. Microbiol.">
        <title>Tumebacillus flagellatus sp. nov., an alpha-amylase/pullulanase-producing bacterium isolated from cassava wastewater.</title>
        <authorList>
            <person name="Wang Q."/>
            <person name="Xie N."/>
            <person name="Qin Y."/>
            <person name="Shen N."/>
            <person name="Zhu J."/>
            <person name="Mi H."/>
            <person name="Huang R."/>
        </authorList>
    </citation>
    <scope>NUCLEOTIDE SEQUENCE [LARGE SCALE GENOMIC DNA]</scope>
    <source>
        <strain evidence="3 4">GST4</strain>
    </source>
</reference>
<evidence type="ECO:0000313" key="4">
    <source>
        <dbReference type="Proteomes" id="UP000027931"/>
    </source>
</evidence>
<dbReference type="InterPro" id="IPR010982">
    <property type="entry name" value="Lambda_DNA-bd_dom_sf"/>
</dbReference>
<dbReference type="OrthoDB" id="2306294at2"/>
<dbReference type="EMBL" id="JMIR01000022">
    <property type="protein sequence ID" value="KEO82427.1"/>
    <property type="molecule type" value="Genomic_DNA"/>
</dbReference>
<dbReference type="GO" id="GO:0005829">
    <property type="term" value="C:cytosol"/>
    <property type="evidence" value="ECO:0007669"/>
    <property type="project" value="TreeGrafter"/>
</dbReference>
<feature type="domain" description="HTH cro/C1-type" evidence="2">
    <location>
        <begin position="10"/>
        <end position="64"/>
    </location>
</feature>
<dbReference type="PANTHER" id="PTHR46797">
    <property type="entry name" value="HTH-TYPE TRANSCRIPTIONAL REGULATOR"/>
    <property type="match status" value="1"/>
</dbReference>
<sequence>MIIKAKDPEFANARIRAGFSQRKLAREAGLSSPFISQLENGNRNVGPEAAKKICEALNVSFEKIFVLEKR</sequence>
<dbReference type="GO" id="GO:0003700">
    <property type="term" value="F:DNA-binding transcription factor activity"/>
    <property type="evidence" value="ECO:0007669"/>
    <property type="project" value="TreeGrafter"/>
</dbReference>
<dbReference type="PANTHER" id="PTHR46797:SF1">
    <property type="entry name" value="METHYLPHOSPHONATE SYNTHASE"/>
    <property type="match status" value="1"/>
</dbReference>
<dbReference type="Pfam" id="PF01381">
    <property type="entry name" value="HTH_3"/>
    <property type="match status" value="1"/>
</dbReference>
<dbReference type="CDD" id="cd00093">
    <property type="entry name" value="HTH_XRE"/>
    <property type="match status" value="1"/>
</dbReference>
<keyword evidence="4" id="KW-1185">Reference proteome</keyword>
<dbReference type="SUPFAM" id="SSF47413">
    <property type="entry name" value="lambda repressor-like DNA-binding domains"/>
    <property type="match status" value="1"/>
</dbReference>
<dbReference type="PROSITE" id="PS50943">
    <property type="entry name" value="HTH_CROC1"/>
    <property type="match status" value="1"/>
</dbReference>
<gene>
    <name evidence="3" type="ORF">EL26_15210</name>
</gene>
<organism evidence="3 4">
    <name type="scientific">Tumebacillus flagellatus</name>
    <dbReference type="NCBI Taxonomy" id="1157490"/>
    <lineage>
        <taxon>Bacteria</taxon>
        <taxon>Bacillati</taxon>
        <taxon>Bacillota</taxon>
        <taxon>Bacilli</taxon>
        <taxon>Bacillales</taxon>
        <taxon>Alicyclobacillaceae</taxon>
        <taxon>Tumebacillus</taxon>
    </lineage>
</organism>
<dbReference type="Gene3D" id="1.10.260.40">
    <property type="entry name" value="lambda repressor-like DNA-binding domains"/>
    <property type="match status" value="1"/>
</dbReference>
<dbReference type="InterPro" id="IPR050807">
    <property type="entry name" value="TransReg_Diox_bact_type"/>
</dbReference>
<dbReference type="eggNOG" id="ENOG5033A4G">
    <property type="taxonomic scope" value="Bacteria"/>
</dbReference>